<keyword evidence="3" id="KW-1185">Reference proteome</keyword>
<dbReference type="PANTHER" id="PTHR43796:SF2">
    <property type="entry name" value="CARBOXYNORSPERMIDINE SYNTHASE"/>
    <property type="match status" value="1"/>
</dbReference>
<reference evidence="3" key="1">
    <citation type="submission" date="2016-10" db="EMBL/GenBank/DDBJ databases">
        <authorList>
            <person name="Varghese N."/>
            <person name="Submissions S."/>
        </authorList>
    </citation>
    <scope>NUCLEOTIDE SEQUENCE [LARGE SCALE GENOMIC DNA]</scope>
    <source>
        <strain evidence="3">BL9</strain>
    </source>
</reference>
<dbReference type="AlphaFoldDB" id="A0A1G5KY23"/>
<dbReference type="Pfam" id="PF03435">
    <property type="entry name" value="Sacchrp_dh_NADP"/>
    <property type="match status" value="1"/>
</dbReference>
<name>A0A1G5KY23_9BACL</name>
<dbReference type="RefSeq" id="WP_090923968.1">
    <property type="nucleotide sequence ID" value="NZ_FMVM01000018.1"/>
</dbReference>
<dbReference type="InterPro" id="IPR036291">
    <property type="entry name" value="NAD(P)-bd_dom_sf"/>
</dbReference>
<dbReference type="Gene3D" id="3.40.50.720">
    <property type="entry name" value="NAD(P)-binding Rossmann-like Domain"/>
    <property type="match status" value="1"/>
</dbReference>
<dbReference type="PANTHER" id="PTHR43796">
    <property type="entry name" value="CARBOXYNORSPERMIDINE SYNTHASE"/>
    <property type="match status" value="1"/>
</dbReference>
<dbReference type="STRING" id="582692.SAMN05720606_1188"/>
<dbReference type="SUPFAM" id="SSF51735">
    <property type="entry name" value="NAD(P)-binding Rossmann-fold domains"/>
    <property type="match status" value="1"/>
</dbReference>
<dbReference type="Proteomes" id="UP000198538">
    <property type="component" value="Unassembled WGS sequence"/>
</dbReference>
<dbReference type="Gene3D" id="3.30.360.10">
    <property type="entry name" value="Dihydrodipicolinate Reductase, domain 2"/>
    <property type="match status" value="1"/>
</dbReference>
<accession>A0A1G5KY23</accession>
<proteinExistence type="predicted"/>
<evidence type="ECO:0000259" key="1">
    <source>
        <dbReference type="Pfam" id="PF03435"/>
    </source>
</evidence>
<evidence type="ECO:0000313" key="2">
    <source>
        <dbReference type="EMBL" id="SCZ05583.1"/>
    </source>
</evidence>
<sequence>MQSETNIQQDNIMKDQIWVVGGYGQVGQMVCTQLAQAFPGKVWAAGTRLERAEQFSRQTGGAVKPLQLNIMKTVDPAMLRHVKLVVMCVDQNDTRFVESCAKSGADYIDISAKGDFLKQVEGLHSVMKVSGSTAILSVGLSPGITNLLVREASMHLDQVQEANITVMLGLGEKHGKAAIEWTVDQMNTAYEVKKHGKFTKVQSLSDGKWIDFGEQLGRRIAYRFPFSDQQAVAQTLHIPTVSTRLCLDSRWITRALSISRQAGLVKLLRFAWVRDLVVKAFAAIPGGKPMFAVKIDATGWKNGERVGIEQLVVGEKEAVLTAEVAAAVAKRVYMNGQQPGVYHLEQCFSIKDIEEELKYSLNVVNKIT</sequence>
<gene>
    <name evidence="2" type="ORF">SAMN05720606_1188</name>
</gene>
<feature type="domain" description="Saccharopine dehydrogenase NADP binding" evidence="1">
    <location>
        <begin position="17"/>
        <end position="112"/>
    </location>
</feature>
<organism evidence="2 3">
    <name type="scientific">Paenibacillus polysaccharolyticus</name>
    <dbReference type="NCBI Taxonomy" id="582692"/>
    <lineage>
        <taxon>Bacteria</taxon>
        <taxon>Bacillati</taxon>
        <taxon>Bacillota</taxon>
        <taxon>Bacilli</taxon>
        <taxon>Bacillales</taxon>
        <taxon>Paenibacillaceae</taxon>
        <taxon>Paenibacillus</taxon>
    </lineage>
</organism>
<evidence type="ECO:0000313" key="3">
    <source>
        <dbReference type="Proteomes" id="UP000198538"/>
    </source>
</evidence>
<protein>
    <submittedName>
        <fullName evidence="2">Saccharopine dehydrogenase, NADP-dependent</fullName>
    </submittedName>
</protein>
<dbReference type="InterPro" id="IPR005097">
    <property type="entry name" value="Sacchrp_dh_NADP-bd"/>
</dbReference>
<dbReference type="EMBL" id="FMVM01000018">
    <property type="protein sequence ID" value="SCZ05583.1"/>
    <property type="molecule type" value="Genomic_DNA"/>
</dbReference>